<dbReference type="Pfam" id="PF14024">
    <property type="entry name" value="DUF4240"/>
    <property type="match status" value="1"/>
</dbReference>
<protein>
    <submittedName>
        <fullName evidence="2">DUF4240 domain-containing protein</fullName>
    </submittedName>
</protein>
<name>A0A941EQJ2_9ACTN</name>
<evidence type="ECO:0000313" key="2">
    <source>
        <dbReference type="EMBL" id="MBR7831934.1"/>
    </source>
</evidence>
<reference evidence="2" key="1">
    <citation type="submission" date="2021-04" db="EMBL/GenBank/DDBJ databases">
        <title>Genome based classification of Actinospica acidithermotolerans sp. nov., an actinobacterium isolated from an Indonesian hot spring.</title>
        <authorList>
            <person name="Kusuma A.B."/>
            <person name="Putra K.E."/>
            <person name="Nafisah S."/>
            <person name="Loh J."/>
            <person name="Nouioui I."/>
            <person name="Goodfellow M."/>
        </authorList>
    </citation>
    <scope>NUCLEOTIDE SEQUENCE</scope>
    <source>
        <strain evidence="2">CSCA 57</strain>
    </source>
</reference>
<dbReference type="InterPro" id="IPR025334">
    <property type="entry name" value="DUF4240"/>
</dbReference>
<feature type="domain" description="DUF4240" evidence="1">
    <location>
        <begin position="2"/>
        <end position="126"/>
    </location>
</feature>
<evidence type="ECO:0000313" key="3">
    <source>
        <dbReference type="Proteomes" id="UP000675781"/>
    </source>
</evidence>
<comment type="caution">
    <text evidence="2">The sequence shown here is derived from an EMBL/GenBank/DDBJ whole genome shotgun (WGS) entry which is preliminary data.</text>
</comment>
<dbReference type="Proteomes" id="UP000675781">
    <property type="component" value="Unassembled WGS sequence"/>
</dbReference>
<sequence>MMTWDDFWKLIATLGGRTDYDSCTRLTNALALREVQEIAGFGERIAESLYRLDQERFGRLPVANMGSPDAPFPQSGDHFLYARCAVVAAGRDVYEGVFDDPSGFGPFTATNLEGEWLLYVAQNAFELVTSEEWDRRTQYSFESYSNRDGWPGRG</sequence>
<evidence type="ECO:0000259" key="1">
    <source>
        <dbReference type="Pfam" id="PF14024"/>
    </source>
</evidence>
<accession>A0A941EQJ2</accession>
<dbReference type="EMBL" id="JAGSOG010000004">
    <property type="protein sequence ID" value="MBR7831934.1"/>
    <property type="molecule type" value="Genomic_DNA"/>
</dbReference>
<gene>
    <name evidence="2" type="ORF">KDL01_01600</name>
</gene>
<organism evidence="2 3">
    <name type="scientific">Actinospica durhamensis</name>
    <dbReference type="NCBI Taxonomy" id="1508375"/>
    <lineage>
        <taxon>Bacteria</taxon>
        <taxon>Bacillati</taxon>
        <taxon>Actinomycetota</taxon>
        <taxon>Actinomycetes</taxon>
        <taxon>Catenulisporales</taxon>
        <taxon>Actinospicaceae</taxon>
        <taxon>Actinospica</taxon>
    </lineage>
</organism>
<keyword evidence="3" id="KW-1185">Reference proteome</keyword>
<dbReference type="AlphaFoldDB" id="A0A941EQJ2"/>
<proteinExistence type="predicted"/>